<dbReference type="CDD" id="cd17775">
    <property type="entry name" value="CBS_pair_bact_arch"/>
    <property type="match status" value="1"/>
</dbReference>
<reference evidence="4 5" key="1">
    <citation type="submission" date="2019-12" db="EMBL/GenBank/DDBJ databases">
        <title>Isolation and characterization of three novel carbon monoxide-oxidizing members of Halobacteria from salione crusts and soils.</title>
        <authorList>
            <person name="Myers M.R."/>
            <person name="King G.M."/>
        </authorList>
    </citation>
    <scope>NUCLEOTIDE SEQUENCE [LARGE SCALE GENOMIC DNA]</scope>
    <source>
        <strain evidence="4 5">PCN9</strain>
    </source>
</reference>
<feature type="domain" description="CBS" evidence="3">
    <location>
        <begin position="72"/>
        <end position="131"/>
    </location>
</feature>
<dbReference type="Gene3D" id="3.10.580.10">
    <property type="entry name" value="CBS-domain"/>
    <property type="match status" value="1"/>
</dbReference>
<name>A0A6B0SLY1_9EURY</name>
<dbReference type="InterPro" id="IPR000644">
    <property type="entry name" value="CBS_dom"/>
</dbReference>
<dbReference type="OrthoDB" id="43333at2157"/>
<proteinExistence type="predicted"/>
<accession>A0A6B0SLY1</accession>
<dbReference type="SUPFAM" id="SSF54631">
    <property type="entry name" value="CBS-domain pair"/>
    <property type="match status" value="1"/>
</dbReference>
<dbReference type="EMBL" id="WUUU01000057">
    <property type="protein sequence ID" value="MXR20701.1"/>
    <property type="molecule type" value="Genomic_DNA"/>
</dbReference>
<dbReference type="InterPro" id="IPR046342">
    <property type="entry name" value="CBS_dom_sf"/>
</dbReference>
<dbReference type="Pfam" id="PF00571">
    <property type="entry name" value="CBS"/>
    <property type="match status" value="2"/>
</dbReference>
<sequence length="139" mass="14726">MPVNDLARGDVVTADTDTPVGELASTMADEGVGSIVVTDGDDPVGIVTDRDLTLRVLGEQADPEGLTAGDVMSDELRTVDIDDGFYEVAALMSDDGVRRVPVLEDGGLAGIITFDDVVELLADEQQHIADIVRSQRPPY</sequence>
<evidence type="ECO:0000313" key="4">
    <source>
        <dbReference type="EMBL" id="MXR20701.1"/>
    </source>
</evidence>
<dbReference type="PANTHER" id="PTHR43080">
    <property type="entry name" value="CBS DOMAIN-CONTAINING PROTEIN CBSX3, MITOCHONDRIAL"/>
    <property type="match status" value="1"/>
</dbReference>
<dbReference type="InterPro" id="IPR051257">
    <property type="entry name" value="Diverse_CBS-Domain"/>
</dbReference>
<keyword evidence="1 2" id="KW-0129">CBS domain</keyword>
<gene>
    <name evidence="4" type="ORF">GRX66_08815</name>
</gene>
<dbReference type="PANTHER" id="PTHR43080:SF2">
    <property type="entry name" value="CBS DOMAIN-CONTAINING PROTEIN"/>
    <property type="match status" value="1"/>
</dbReference>
<dbReference type="PROSITE" id="PS51371">
    <property type="entry name" value="CBS"/>
    <property type="match status" value="2"/>
</dbReference>
<protein>
    <submittedName>
        <fullName evidence="4">CBS domain-containing protein</fullName>
    </submittedName>
</protein>
<dbReference type="RefSeq" id="WP_159526230.1">
    <property type="nucleotide sequence ID" value="NZ_WUUU01000057.1"/>
</dbReference>
<organism evidence="4 5">
    <name type="scientific">Halobacterium bonnevillei</name>
    <dbReference type="NCBI Taxonomy" id="2692200"/>
    <lineage>
        <taxon>Archaea</taxon>
        <taxon>Methanobacteriati</taxon>
        <taxon>Methanobacteriota</taxon>
        <taxon>Stenosarchaea group</taxon>
        <taxon>Halobacteria</taxon>
        <taxon>Halobacteriales</taxon>
        <taxon>Halobacteriaceae</taxon>
        <taxon>Halobacterium</taxon>
    </lineage>
</organism>
<dbReference type="AlphaFoldDB" id="A0A6B0SLY1"/>
<dbReference type="SMART" id="SM00116">
    <property type="entry name" value="CBS"/>
    <property type="match status" value="2"/>
</dbReference>
<evidence type="ECO:0000259" key="3">
    <source>
        <dbReference type="PROSITE" id="PS51371"/>
    </source>
</evidence>
<dbReference type="Proteomes" id="UP000471521">
    <property type="component" value="Unassembled WGS sequence"/>
</dbReference>
<keyword evidence="5" id="KW-1185">Reference proteome</keyword>
<comment type="caution">
    <text evidence="4">The sequence shown here is derived from an EMBL/GenBank/DDBJ whole genome shotgun (WGS) entry which is preliminary data.</text>
</comment>
<evidence type="ECO:0000256" key="1">
    <source>
        <dbReference type="ARBA" id="ARBA00023122"/>
    </source>
</evidence>
<feature type="domain" description="CBS" evidence="3">
    <location>
        <begin position="6"/>
        <end position="64"/>
    </location>
</feature>
<evidence type="ECO:0000313" key="5">
    <source>
        <dbReference type="Proteomes" id="UP000471521"/>
    </source>
</evidence>
<evidence type="ECO:0000256" key="2">
    <source>
        <dbReference type="PROSITE-ProRule" id="PRU00703"/>
    </source>
</evidence>